<feature type="domain" description="AB hydrolase-1" evidence="1">
    <location>
        <begin position="27"/>
        <end position="252"/>
    </location>
</feature>
<dbReference type="InterPro" id="IPR029058">
    <property type="entry name" value="AB_hydrolase_fold"/>
</dbReference>
<dbReference type="PANTHER" id="PTHR43194">
    <property type="entry name" value="HYDROLASE ALPHA/BETA FOLD FAMILY"/>
    <property type="match status" value="1"/>
</dbReference>
<keyword evidence="3" id="KW-1185">Reference proteome</keyword>
<reference evidence="3" key="1">
    <citation type="submission" date="2023-07" db="EMBL/GenBank/DDBJ databases">
        <title>30 novel species of actinomycetes from the DSMZ collection.</title>
        <authorList>
            <person name="Nouioui I."/>
        </authorList>
    </citation>
    <scope>NUCLEOTIDE SEQUENCE [LARGE SCALE GENOMIC DNA]</scope>
    <source>
        <strain evidence="3">DSM 44918</strain>
    </source>
</reference>
<evidence type="ECO:0000313" key="3">
    <source>
        <dbReference type="Proteomes" id="UP001183420"/>
    </source>
</evidence>
<sequence length="260" mass="27770">MATAHPVTVRGTDLSYVDFGGPGAPLLALHGHFGRARGLAALAARLAPAHRVIALEQRAHGSAAPVADVRPDAYLADAAAFLTDHLGAGPLPVLGHSMGGSVAYRLAAHHPDLVSRLVVIEGPARNEPPVLDARDWPRRAAGLAELRALLTERVGQVADYFLESAAEHPDGWGLSFDPETLLRSQRALLGDWWPDWLGSACPALLLHGEDSTVLPTAQAREMTARRPDTRLVTFPGRGHWVHDEDPAGVAEAVLAFLRGW</sequence>
<keyword evidence="2" id="KW-0378">Hydrolase</keyword>
<evidence type="ECO:0000259" key="1">
    <source>
        <dbReference type="Pfam" id="PF12697"/>
    </source>
</evidence>
<accession>A0ABU2LL98</accession>
<dbReference type="RefSeq" id="WP_311597004.1">
    <property type="nucleotide sequence ID" value="NZ_JAVREM010000006.1"/>
</dbReference>
<comment type="caution">
    <text evidence="2">The sequence shown here is derived from an EMBL/GenBank/DDBJ whole genome shotgun (WGS) entry which is preliminary data.</text>
</comment>
<proteinExistence type="predicted"/>
<dbReference type="InterPro" id="IPR000073">
    <property type="entry name" value="AB_hydrolase_1"/>
</dbReference>
<dbReference type="PANTHER" id="PTHR43194:SF2">
    <property type="entry name" value="PEROXISOMAL MEMBRANE PROTEIN LPX1"/>
    <property type="match status" value="1"/>
</dbReference>
<dbReference type="InterPro" id="IPR050228">
    <property type="entry name" value="Carboxylesterase_BioH"/>
</dbReference>
<dbReference type="PRINTS" id="PR00111">
    <property type="entry name" value="ABHYDROLASE"/>
</dbReference>
<dbReference type="SUPFAM" id="SSF53474">
    <property type="entry name" value="alpha/beta-Hydrolases"/>
    <property type="match status" value="1"/>
</dbReference>
<organism evidence="2 3">
    <name type="scientific">Streptomyces millisiae</name>
    <dbReference type="NCBI Taxonomy" id="3075542"/>
    <lineage>
        <taxon>Bacteria</taxon>
        <taxon>Bacillati</taxon>
        <taxon>Actinomycetota</taxon>
        <taxon>Actinomycetes</taxon>
        <taxon>Kitasatosporales</taxon>
        <taxon>Streptomycetaceae</taxon>
        <taxon>Streptomyces</taxon>
    </lineage>
</organism>
<dbReference type="EMBL" id="JAVREM010000006">
    <property type="protein sequence ID" value="MDT0318367.1"/>
    <property type="molecule type" value="Genomic_DNA"/>
</dbReference>
<evidence type="ECO:0000313" key="2">
    <source>
        <dbReference type="EMBL" id="MDT0318367.1"/>
    </source>
</evidence>
<protein>
    <submittedName>
        <fullName evidence="2">Alpha/beta hydrolase</fullName>
    </submittedName>
</protein>
<dbReference type="Gene3D" id="3.40.50.1820">
    <property type="entry name" value="alpha/beta hydrolase"/>
    <property type="match status" value="1"/>
</dbReference>
<dbReference type="Pfam" id="PF12697">
    <property type="entry name" value="Abhydrolase_6"/>
    <property type="match status" value="1"/>
</dbReference>
<gene>
    <name evidence="2" type="ORF">RNC47_08485</name>
</gene>
<dbReference type="Proteomes" id="UP001183420">
    <property type="component" value="Unassembled WGS sequence"/>
</dbReference>
<dbReference type="GO" id="GO:0016787">
    <property type="term" value="F:hydrolase activity"/>
    <property type="evidence" value="ECO:0007669"/>
    <property type="project" value="UniProtKB-KW"/>
</dbReference>
<name>A0ABU2LL98_9ACTN</name>